<dbReference type="EMBL" id="SULI01000002">
    <property type="protein sequence ID" value="TKZ22167.1"/>
    <property type="molecule type" value="Genomic_DNA"/>
</dbReference>
<feature type="domain" description="AMP-binding enzyme C-terminal" evidence="2">
    <location>
        <begin position="411"/>
        <end position="482"/>
    </location>
</feature>
<dbReference type="Gene3D" id="3.30.300.30">
    <property type="match status" value="1"/>
</dbReference>
<name>A0A4U7N8Y3_9RHOB</name>
<dbReference type="AlphaFoldDB" id="A0A4U7N8Y3"/>
<dbReference type="PROSITE" id="PS00455">
    <property type="entry name" value="AMP_BINDING"/>
    <property type="match status" value="1"/>
</dbReference>
<keyword evidence="3" id="KW-0436">Ligase</keyword>
<dbReference type="PANTHER" id="PTHR43767:SF10">
    <property type="entry name" value="SURFACTIN SYNTHASE SUBUNIT 1"/>
    <property type="match status" value="1"/>
</dbReference>
<dbReference type="InterPro" id="IPR000873">
    <property type="entry name" value="AMP-dep_synth/lig_dom"/>
</dbReference>
<proteinExistence type="predicted"/>
<feature type="domain" description="AMP-dependent synthetase/ligase" evidence="1">
    <location>
        <begin position="8"/>
        <end position="360"/>
    </location>
</feature>
<dbReference type="Gene3D" id="3.40.50.12780">
    <property type="entry name" value="N-terminal domain of ligase-like"/>
    <property type="match status" value="1"/>
</dbReference>
<organism evidence="3 4">
    <name type="scientific">Shimia litoralis</name>
    <dbReference type="NCBI Taxonomy" id="420403"/>
    <lineage>
        <taxon>Bacteria</taxon>
        <taxon>Pseudomonadati</taxon>
        <taxon>Pseudomonadota</taxon>
        <taxon>Alphaproteobacteria</taxon>
        <taxon>Rhodobacterales</taxon>
        <taxon>Roseobacteraceae</taxon>
    </lineage>
</organism>
<dbReference type="Proteomes" id="UP000306575">
    <property type="component" value="Unassembled WGS sequence"/>
</dbReference>
<comment type="caution">
    <text evidence="3">The sequence shown here is derived from an EMBL/GenBank/DDBJ whole genome shotgun (WGS) entry which is preliminary data.</text>
</comment>
<dbReference type="Pfam" id="PF00501">
    <property type="entry name" value="AMP-binding"/>
    <property type="match status" value="1"/>
</dbReference>
<dbReference type="SUPFAM" id="SSF56801">
    <property type="entry name" value="Acetyl-CoA synthetase-like"/>
    <property type="match status" value="1"/>
</dbReference>
<evidence type="ECO:0000313" key="4">
    <source>
        <dbReference type="Proteomes" id="UP000306575"/>
    </source>
</evidence>
<dbReference type="InterPro" id="IPR042099">
    <property type="entry name" value="ANL_N_sf"/>
</dbReference>
<reference evidence="3 4" key="1">
    <citation type="submission" date="2019-04" db="EMBL/GenBank/DDBJ databases">
        <title>Genome sequence of Pelagicola litoralis CL-ES2.</title>
        <authorList>
            <person name="Cao J."/>
        </authorList>
    </citation>
    <scope>NUCLEOTIDE SEQUENCE [LARGE SCALE GENOMIC DNA]</scope>
    <source>
        <strain evidence="3 4">CL-ES2</strain>
    </source>
</reference>
<evidence type="ECO:0000259" key="1">
    <source>
        <dbReference type="Pfam" id="PF00501"/>
    </source>
</evidence>
<dbReference type="RefSeq" id="WP_138014879.1">
    <property type="nucleotide sequence ID" value="NZ_SULI01000002.1"/>
</dbReference>
<keyword evidence="4" id="KW-1185">Reference proteome</keyword>
<dbReference type="InterPro" id="IPR050237">
    <property type="entry name" value="ATP-dep_AMP-bd_enzyme"/>
</dbReference>
<sequence>MPLGTQLFHHARQRPTALAVSLSGQQWSYRGLADQIGRIDHALRDLPAKRHHTDIQLPSHGRIMALAIGNHSAAAPLLATALGTGHAVMLMDAQWPEQQMITLLDAYPPDILFALSTQQSLVAHAKSQNIPTVLVDKSDALFDDIPPISPLPSSETDTFLIGFTSGTTSTPKAFARNRKSWRASLDASRTVFALSSDSHTLAPGPLSHGVTLYAFAETLDAGATFHGLARFSVPTCRRLLKSGDVRRLVAVPTMLDALSTSSPFRAVDAVTTAGAKLAPASLSKARDTFPCATICEYYGASELGFVSVSRHTQTASDAPSDSVGRPFAHVTLQLRENGQTVPQGKVGTIFVRGDLAIDKYLSGATSHGFRREGPWATVGDLGRILPEGSLALIGREGGMVLTGGYNVYPQEVADTLLRSEQISAAQVLGQEDALLGQRLVAILEGRIDYFALKAHCAQHLPNYKTPRAFYRVEAWPLTSSGKIARATLESWLDQKDPRLVPISPAS</sequence>
<dbReference type="InterPro" id="IPR020845">
    <property type="entry name" value="AMP-binding_CS"/>
</dbReference>
<dbReference type="Pfam" id="PF13193">
    <property type="entry name" value="AMP-binding_C"/>
    <property type="match status" value="1"/>
</dbReference>
<evidence type="ECO:0000313" key="3">
    <source>
        <dbReference type="EMBL" id="TKZ22167.1"/>
    </source>
</evidence>
<dbReference type="InterPro" id="IPR045851">
    <property type="entry name" value="AMP-bd_C_sf"/>
</dbReference>
<accession>A0A4U7N8Y3</accession>
<dbReference type="OrthoDB" id="9803968at2"/>
<evidence type="ECO:0000259" key="2">
    <source>
        <dbReference type="Pfam" id="PF13193"/>
    </source>
</evidence>
<dbReference type="GO" id="GO:0016877">
    <property type="term" value="F:ligase activity, forming carbon-sulfur bonds"/>
    <property type="evidence" value="ECO:0007669"/>
    <property type="project" value="UniProtKB-ARBA"/>
</dbReference>
<dbReference type="InterPro" id="IPR025110">
    <property type="entry name" value="AMP-bd_C"/>
</dbReference>
<dbReference type="PANTHER" id="PTHR43767">
    <property type="entry name" value="LONG-CHAIN-FATTY-ACID--COA LIGASE"/>
    <property type="match status" value="1"/>
</dbReference>
<protein>
    <submittedName>
        <fullName evidence="3">Long-chain fatty acid--CoA ligase</fullName>
    </submittedName>
</protein>
<gene>
    <name evidence="3" type="ORF">FAP39_02925</name>
</gene>